<dbReference type="Gene3D" id="3.90.226.10">
    <property type="entry name" value="2-enoyl-CoA Hydratase, Chain A, domain 1"/>
    <property type="match status" value="1"/>
</dbReference>
<dbReference type="Gene3D" id="1.10.12.10">
    <property type="entry name" value="Lyase 2-enoyl-coa Hydratase, Chain A, domain 2"/>
    <property type="match status" value="1"/>
</dbReference>
<dbReference type="PANTHER" id="PTHR11941">
    <property type="entry name" value="ENOYL-COA HYDRATASE-RELATED"/>
    <property type="match status" value="1"/>
</dbReference>
<proteinExistence type="inferred from homology"/>
<evidence type="ECO:0008006" key="5">
    <source>
        <dbReference type="Google" id="ProtNLM"/>
    </source>
</evidence>
<dbReference type="STRING" id="1280948.HY36_00785"/>
<dbReference type="OrthoDB" id="7848551at2"/>
<accession>A0A059EBC9</accession>
<comment type="caution">
    <text evidence="3">The sequence shown here is derived from an EMBL/GenBank/DDBJ whole genome shotgun (WGS) entry which is preliminary data.</text>
</comment>
<protein>
    <recommendedName>
        <fullName evidence="5">Enoyl-CoA hydratase</fullName>
    </recommendedName>
</protein>
<dbReference type="RefSeq" id="WP_035546941.1">
    <property type="nucleotide sequence ID" value="NZ_AWFH01000001.1"/>
</dbReference>
<evidence type="ECO:0000256" key="1">
    <source>
        <dbReference type="ARBA" id="ARBA00005254"/>
    </source>
</evidence>
<name>A0A059EBC9_9PROT</name>
<dbReference type="eggNOG" id="COG1024">
    <property type="taxonomic scope" value="Bacteria"/>
</dbReference>
<dbReference type="PATRIC" id="fig|1280948.3.peg.153"/>
<organism evidence="3 4">
    <name type="scientific">Hyphomonas atlantica</name>
    <dbReference type="NCBI Taxonomy" id="1280948"/>
    <lineage>
        <taxon>Bacteria</taxon>
        <taxon>Pseudomonadati</taxon>
        <taxon>Pseudomonadota</taxon>
        <taxon>Alphaproteobacteria</taxon>
        <taxon>Hyphomonadales</taxon>
        <taxon>Hyphomonadaceae</taxon>
        <taxon>Hyphomonas</taxon>
    </lineage>
</organism>
<keyword evidence="2" id="KW-0456">Lyase</keyword>
<dbReference type="SUPFAM" id="SSF52096">
    <property type="entry name" value="ClpP/crotonase"/>
    <property type="match status" value="1"/>
</dbReference>
<dbReference type="InterPro" id="IPR001753">
    <property type="entry name" value="Enoyl-CoA_hydra/iso"/>
</dbReference>
<evidence type="ECO:0000313" key="4">
    <source>
        <dbReference type="Proteomes" id="UP000024547"/>
    </source>
</evidence>
<dbReference type="InterPro" id="IPR014748">
    <property type="entry name" value="Enoyl-CoA_hydra_C"/>
</dbReference>
<dbReference type="CDD" id="cd06558">
    <property type="entry name" value="crotonase-like"/>
    <property type="match status" value="1"/>
</dbReference>
<keyword evidence="4" id="KW-1185">Reference proteome</keyword>
<dbReference type="PANTHER" id="PTHR11941:SF54">
    <property type="entry name" value="ENOYL-COA HYDRATASE, MITOCHONDRIAL"/>
    <property type="match status" value="1"/>
</dbReference>
<dbReference type="GO" id="GO:0016829">
    <property type="term" value="F:lyase activity"/>
    <property type="evidence" value="ECO:0007669"/>
    <property type="project" value="UniProtKB-KW"/>
</dbReference>
<comment type="similarity">
    <text evidence="1">Belongs to the enoyl-CoA hydratase/isomerase family.</text>
</comment>
<dbReference type="InterPro" id="IPR029045">
    <property type="entry name" value="ClpP/crotonase-like_dom_sf"/>
</dbReference>
<dbReference type="GO" id="GO:0006635">
    <property type="term" value="P:fatty acid beta-oxidation"/>
    <property type="evidence" value="ECO:0007669"/>
    <property type="project" value="TreeGrafter"/>
</dbReference>
<sequence length="271" mass="29314">MPDSPITERFSDFITLERAGRLVTVTYDRGDGLNALSVQGMTELRDVARALADDDTSSAIVLTGAAVFSAGADLKDPDRKDRGEMTLLEQRSALKLGPDMCQAWADLEQVTVAAIEGFCIGGGLALVAACDHRICADTAYFRLPEVPLGMNMSWRSVPRLVALMGPSRAKQLIMLGRKLTAQTALDWGLVDEMTPPGKALSTATDLARDYAALPPIALRMTKQAIDTAAQPLAHATSYMDRDQFLLTSQSHDQAEAIRAFLEKRTPDFAGD</sequence>
<dbReference type="EMBL" id="AWFH01000001">
    <property type="protein sequence ID" value="KCZ64938.1"/>
    <property type="molecule type" value="Genomic_DNA"/>
</dbReference>
<dbReference type="Proteomes" id="UP000024547">
    <property type="component" value="Unassembled WGS sequence"/>
</dbReference>
<gene>
    <name evidence="3" type="ORF">HY36_00785</name>
</gene>
<evidence type="ECO:0000256" key="2">
    <source>
        <dbReference type="ARBA" id="ARBA00023239"/>
    </source>
</evidence>
<evidence type="ECO:0000313" key="3">
    <source>
        <dbReference type="EMBL" id="KCZ64938.1"/>
    </source>
</evidence>
<reference evidence="3 4" key="1">
    <citation type="journal article" date="2014" name="Antonie Van Leeuwenhoek">
        <title>Hyphomonas beringensis sp. nov. and Hyphomonas chukchiensis sp. nov., isolated from surface seawater of the Bering Sea and Chukchi Sea.</title>
        <authorList>
            <person name="Li C."/>
            <person name="Lai Q."/>
            <person name="Li G."/>
            <person name="Dong C."/>
            <person name="Wang J."/>
            <person name="Liao Y."/>
            <person name="Shao Z."/>
        </authorList>
    </citation>
    <scope>NUCLEOTIDE SEQUENCE [LARGE SCALE GENOMIC DNA]</scope>
    <source>
        <strain evidence="3 4">22II1-22F38</strain>
    </source>
</reference>
<dbReference type="Pfam" id="PF00378">
    <property type="entry name" value="ECH_1"/>
    <property type="match status" value="1"/>
</dbReference>
<dbReference type="AlphaFoldDB" id="A0A059EBC9"/>